<dbReference type="EMBL" id="LQQO01000062">
    <property type="protein sequence ID" value="KZE08671.1"/>
    <property type="molecule type" value="Genomic_DNA"/>
</dbReference>
<keyword evidence="2" id="KW-0175">Coiled coil</keyword>
<dbReference type="InterPro" id="IPR000551">
    <property type="entry name" value="MerR-type_HTH_dom"/>
</dbReference>
<reference evidence="5" key="1">
    <citation type="submission" date="2016-01" db="EMBL/GenBank/DDBJ databases">
        <title>Draft genome of Chromobacterium sp. F49.</title>
        <authorList>
            <person name="Hong K.W."/>
        </authorList>
    </citation>
    <scope>NUCLEOTIDE SEQUENCE [LARGE SCALE GENOMIC DNA]</scope>
    <source>
        <strain evidence="5">CN3</strain>
    </source>
</reference>
<dbReference type="PROSITE" id="PS50937">
    <property type="entry name" value="HTH_MERR_2"/>
    <property type="match status" value="1"/>
</dbReference>
<proteinExistence type="predicted"/>
<dbReference type="Proteomes" id="UP000076609">
    <property type="component" value="Unassembled WGS sequence"/>
</dbReference>
<evidence type="ECO:0000256" key="2">
    <source>
        <dbReference type="SAM" id="Coils"/>
    </source>
</evidence>
<dbReference type="PANTHER" id="PTHR30204:SF58">
    <property type="entry name" value="HTH-TYPE TRANSCRIPTIONAL REGULATOR YFMP"/>
    <property type="match status" value="1"/>
</dbReference>
<organism evidence="4 5">
    <name type="scientific">Sphingomonas hankookensis</name>
    <dbReference type="NCBI Taxonomy" id="563996"/>
    <lineage>
        <taxon>Bacteria</taxon>
        <taxon>Pseudomonadati</taxon>
        <taxon>Pseudomonadota</taxon>
        <taxon>Alphaproteobacteria</taxon>
        <taxon>Sphingomonadales</taxon>
        <taxon>Sphingomonadaceae</taxon>
        <taxon>Sphingomonas</taxon>
    </lineage>
</organism>
<sequence>MADGDAAMDGELSGIHAVADTLGITPRTLRLYEDKGLIHPVRVGNNRAYSHRDIVRMRLILRGKRLGFTLREIQEFLDLYSSDAGNDEQMHALADRCRTRIDALNLQRQALEQTVAELEELEQTARANLCRSAR</sequence>
<feature type="coiled-coil region" evidence="2">
    <location>
        <begin position="94"/>
        <end position="131"/>
    </location>
</feature>
<evidence type="ECO:0000256" key="1">
    <source>
        <dbReference type="ARBA" id="ARBA00023125"/>
    </source>
</evidence>
<dbReference type="CDD" id="cd04776">
    <property type="entry name" value="HTH_GnyR"/>
    <property type="match status" value="1"/>
</dbReference>
<dbReference type="SMART" id="SM00422">
    <property type="entry name" value="HTH_MERR"/>
    <property type="match status" value="1"/>
</dbReference>
<feature type="domain" description="HTH merR-type" evidence="3">
    <location>
        <begin position="18"/>
        <end position="79"/>
    </location>
</feature>
<protein>
    <submittedName>
        <fullName evidence="4">MerR family transcriptional regulator</fullName>
    </submittedName>
</protein>
<name>A0ABR5Y8Z8_9SPHN</name>
<evidence type="ECO:0000313" key="5">
    <source>
        <dbReference type="Proteomes" id="UP000076609"/>
    </source>
</evidence>
<evidence type="ECO:0000313" key="4">
    <source>
        <dbReference type="EMBL" id="KZE08671.1"/>
    </source>
</evidence>
<dbReference type="Gene3D" id="1.10.1660.10">
    <property type="match status" value="1"/>
</dbReference>
<dbReference type="SUPFAM" id="SSF46955">
    <property type="entry name" value="Putative DNA-binding domain"/>
    <property type="match status" value="1"/>
</dbReference>
<accession>A0ABR5Y8Z8</accession>
<dbReference type="PANTHER" id="PTHR30204">
    <property type="entry name" value="REDOX-CYCLING DRUG-SENSING TRANSCRIPTIONAL ACTIVATOR SOXR"/>
    <property type="match status" value="1"/>
</dbReference>
<dbReference type="InterPro" id="IPR009061">
    <property type="entry name" value="DNA-bd_dom_put_sf"/>
</dbReference>
<gene>
    <name evidence="4" type="ORF">AVT10_07710</name>
</gene>
<dbReference type="InterPro" id="IPR047057">
    <property type="entry name" value="MerR_fam"/>
</dbReference>
<keyword evidence="5" id="KW-1185">Reference proteome</keyword>
<keyword evidence="1" id="KW-0238">DNA-binding</keyword>
<comment type="caution">
    <text evidence="4">The sequence shown here is derived from an EMBL/GenBank/DDBJ whole genome shotgun (WGS) entry which is preliminary data.</text>
</comment>
<dbReference type="RefSeq" id="WP_066694042.1">
    <property type="nucleotide sequence ID" value="NZ_CP117028.1"/>
</dbReference>
<dbReference type="Pfam" id="PF13411">
    <property type="entry name" value="MerR_1"/>
    <property type="match status" value="1"/>
</dbReference>
<evidence type="ECO:0000259" key="3">
    <source>
        <dbReference type="PROSITE" id="PS50937"/>
    </source>
</evidence>